<accession>A0A803P654</accession>
<reference evidence="1" key="1">
    <citation type="submission" date="2018-11" db="EMBL/GenBank/DDBJ databases">
        <authorList>
            <person name="Grassa J C."/>
        </authorList>
    </citation>
    <scope>NUCLEOTIDE SEQUENCE [LARGE SCALE GENOMIC DNA]</scope>
</reference>
<keyword evidence="2" id="KW-1185">Reference proteome</keyword>
<dbReference type="Proteomes" id="UP000596661">
    <property type="component" value="Chromosome 3"/>
</dbReference>
<proteinExistence type="predicted"/>
<dbReference type="PANTHER" id="PTHR33116">
    <property type="entry name" value="REVERSE TRANSCRIPTASE ZINC-BINDING DOMAIN-CONTAINING PROTEIN-RELATED-RELATED"/>
    <property type="match status" value="1"/>
</dbReference>
<name>A0A803P654_CANSA</name>
<evidence type="ECO:0000313" key="2">
    <source>
        <dbReference type="Proteomes" id="UP000596661"/>
    </source>
</evidence>
<dbReference type="Gramene" id="evm.model.03.1653">
    <property type="protein sequence ID" value="cds.evm.model.03.1653"/>
    <property type="gene ID" value="evm.TU.03.1653"/>
</dbReference>
<dbReference type="EnsemblPlants" id="evm.model.03.1653">
    <property type="protein sequence ID" value="cds.evm.model.03.1653"/>
    <property type="gene ID" value="evm.TU.03.1653"/>
</dbReference>
<protein>
    <recommendedName>
        <fullName evidence="3">Reverse transcriptase zinc-binding domain-containing protein</fullName>
    </recommendedName>
</protein>
<organism evidence="1 2">
    <name type="scientific">Cannabis sativa</name>
    <name type="common">Hemp</name>
    <name type="synonym">Marijuana</name>
    <dbReference type="NCBI Taxonomy" id="3483"/>
    <lineage>
        <taxon>Eukaryota</taxon>
        <taxon>Viridiplantae</taxon>
        <taxon>Streptophyta</taxon>
        <taxon>Embryophyta</taxon>
        <taxon>Tracheophyta</taxon>
        <taxon>Spermatophyta</taxon>
        <taxon>Magnoliopsida</taxon>
        <taxon>eudicotyledons</taxon>
        <taxon>Gunneridae</taxon>
        <taxon>Pentapetalae</taxon>
        <taxon>rosids</taxon>
        <taxon>fabids</taxon>
        <taxon>Rosales</taxon>
        <taxon>Cannabaceae</taxon>
        <taxon>Cannabis</taxon>
    </lineage>
</organism>
<sequence length="322" mass="37472">MRKEIQSWEGRFLSKAGKEFLIKTVEQSLPSYAMNVFLLPMDTYQEMEQLMCKFWWQASAKNNKGIHWKSWERLTIHKSKGGMGFRNLRDFNLSLLNLGGNPSFVWRSILEAQEVVREGVRCRIGDGSTVNILSDPWLPDSKNLKVSSTHPTLLNQTVSVLMSTRDVAWDVDLVHDLFNDWDANLILSIPLSSSRERDVRFCCLEKTGHFSVKSTYKLLQMQKEAEAQPNNSDFWNYIWKVDNYCPRCVPHPETPYYCLVECHFASSCWEHSGIKKNIQGLSSFTGWLEAMFKQVEKAKRNDIVVLCWALWKTRNELVWSDK</sequence>
<dbReference type="OMA" id="STRIFLW"/>
<dbReference type="EMBL" id="UZAU01000327">
    <property type="status" value="NOT_ANNOTATED_CDS"/>
    <property type="molecule type" value="Genomic_DNA"/>
</dbReference>
<reference evidence="1" key="2">
    <citation type="submission" date="2021-03" db="UniProtKB">
        <authorList>
            <consortium name="EnsemblPlants"/>
        </authorList>
    </citation>
    <scope>IDENTIFICATION</scope>
</reference>
<evidence type="ECO:0008006" key="3">
    <source>
        <dbReference type="Google" id="ProtNLM"/>
    </source>
</evidence>
<dbReference type="PANTHER" id="PTHR33116:SF86">
    <property type="entry name" value="REVERSE TRANSCRIPTASE DOMAIN-CONTAINING PROTEIN"/>
    <property type="match status" value="1"/>
</dbReference>
<evidence type="ECO:0000313" key="1">
    <source>
        <dbReference type="EnsemblPlants" id="cds.evm.model.03.1653"/>
    </source>
</evidence>
<dbReference type="OrthoDB" id="1428630at2759"/>
<dbReference type="AlphaFoldDB" id="A0A803P654"/>